<organism evidence="1 2">
    <name type="scientific">Tanacetum coccineum</name>
    <dbReference type="NCBI Taxonomy" id="301880"/>
    <lineage>
        <taxon>Eukaryota</taxon>
        <taxon>Viridiplantae</taxon>
        <taxon>Streptophyta</taxon>
        <taxon>Embryophyta</taxon>
        <taxon>Tracheophyta</taxon>
        <taxon>Spermatophyta</taxon>
        <taxon>Magnoliopsida</taxon>
        <taxon>eudicotyledons</taxon>
        <taxon>Gunneridae</taxon>
        <taxon>Pentapetalae</taxon>
        <taxon>asterids</taxon>
        <taxon>campanulids</taxon>
        <taxon>Asterales</taxon>
        <taxon>Asteraceae</taxon>
        <taxon>Asteroideae</taxon>
        <taxon>Anthemideae</taxon>
        <taxon>Anthemidinae</taxon>
        <taxon>Tanacetum</taxon>
    </lineage>
</organism>
<reference evidence="1" key="1">
    <citation type="journal article" date="2022" name="Int. J. Mol. Sci.">
        <title>Draft Genome of Tanacetum Coccineum: Genomic Comparison of Closely Related Tanacetum-Family Plants.</title>
        <authorList>
            <person name="Yamashiro T."/>
            <person name="Shiraishi A."/>
            <person name="Nakayama K."/>
            <person name="Satake H."/>
        </authorList>
    </citation>
    <scope>NUCLEOTIDE SEQUENCE</scope>
</reference>
<dbReference type="EMBL" id="BQNB010019807">
    <property type="protein sequence ID" value="GJT89272.1"/>
    <property type="molecule type" value="Genomic_DNA"/>
</dbReference>
<evidence type="ECO:0000313" key="1">
    <source>
        <dbReference type="EMBL" id="GJT89272.1"/>
    </source>
</evidence>
<evidence type="ECO:0000313" key="2">
    <source>
        <dbReference type="Proteomes" id="UP001151760"/>
    </source>
</evidence>
<keyword evidence="2" id="KW-1185">Reference proteome</keyword>
<accession>A0ABQ5HPL1</accession>
<dbReference type="Proteomes" id="UP001151760">
    <property type="component" value="Unassembled WGS sequence"/>
</dbReference>
<protein>
    <submittedName>
        <fullName evidence="1">Uncharacterized protein</fullName>
    </submittedName>
</protein>
<gene>
    <name evidence="1" type="ORF">Tco_1070989</name>
</gene>
<name>A0ABQ5HPL1_9ASTR</name>
<proteinExistence type="predicted"/>
<sequence length="125" mass="13893">MHIVRGSSYGLFAMKSARTWPRIDVIGQLLISCSPSSTVHFAILREFSGLDKICLIDWSMMNTIECAWKYLLNLLVACNNASIKFSIQLTALIASLVTDRYMIRSSFGLGAVNMGSSASKCLFRF</sequence>
<comment type="caution">
    <text evidence="1">The sequence shown here is derived from an EMBL/GenBank/DDBJ whole genome shotgun (WGS) entry which is preliminary data.</text>
</comment>
<reference evidence="1" key="2">
    <citation type="submission" date="2022-01" db="EMBL/GenBank/DDBJ databases">
        <authorList>
            <person name="Yamashiro T."/>
            <person name="Shiraishi A."/>
            <person name="Satake H."/>
            <person name="Nakayama K."/>
        </authorList>
    </citation>
    <scope>NUCLEOTIDE SEQUENCE</scope>
</reference>